<comment type="caution">
    <text evidence="1">The sequence shown here is derived from an EMBL/GenBank/DDBJ whole genome shotgun (WGS) entry which is preliminary data.</text>
</comment>
<evidence type="ECO:0000313" key="1">
    <source>
        <dbReference type="EMBL" id="MFC4161952.1"/>
    </source>
</evidence>
<dbReference type="Proteomes" id="UP001595791">
    <property type="component" value="Unassembled WGS sequence"/>
</dbReference>
<name>A0ABV8MWB1_9NEIS</name>
<dbReference type="EMBL" id="JBHSBU010000004">
    <property type="protein sequence ID" value="MFC4161952.1"/>
    <property type="molecule type" value="Genomic_DNA"/>
</dbReference>
<sequence length="135" mass="13569">MIVYSTATRRSRAAAVLAALDAGQAPAKLAIYGGIAPAPGVAATEPPLVVFTLAKPVGEVSDAGLVLVPPAETVMLRTGVATWARLSTGSDAWVGDMSVGDKDSTADLKLGVSGGPAGVMLYAGALLRLPSLILR</sequence>
<dbReference type="RefSeq" id="WP_378168654.1">
    <property type="nucleotide sequence ID" value="NZ_JBHSBU010000004.1"/>
</dbReference>
<reference evidence="2" key="1">
    <citation type="journal article" date="2019" name="Int. J. Syst. Evol. Microbiol.">
        <title>The Global Catalogue of Microorganisms (GCM) 10K type strain sequencing project: providing services to taxonomists for standard genome sequencing and annotation.</title>
        <authorList>
            <consortium name="The Broad Institute Genomics Platform"/>
            <consortium name="The Broad Institute Genome Sequencing Center for Infectious Disease"/>
            <person name="Wu L."/>
            <person name="Ma J."/>
        </authorList>
    </citation>
    <scope>NUCLEOTIDE SEQUENCE [LARGE SCALE GENOMIC DNA]</scope>
    <source>
        <strain evidence="2">LMG 29894</strain>
    </source>
</reference>
<protein>
    <submittedName>
        <fullName evidence="1">Uncharacterized protein</fullName>
    </submittedName>
</protein>
<proteinExistence type="predicted"/>
<accession>A0ABV8MWB1</accession>
<organism evidence="1 2">
    <name type="scientific">Chitinimonas lacunae</name>
    <dbReference type="NCBI Taxonomy" id="1963018"/>
    <lineage>
        <taxon>Bacteria</taxon>
        <taxon>Pseudomonadati</taxon>
        <taxon>Pseudomonadota</taxon>
        <taxon>Betaproteobacteria</taxon>
        <taxon>Neisseriales</taxon>
        <taxon>Chitinibacteraceae</taxon>
        <taxon>Chitinimonas</taxon>
    </lineage>
</organism>
<evidence type="ECO:0000313" key="2">
    <source>
        <dbReference type="Proteomes" id="UP001595791"/>
    </source>
</evidence>
<keyword evidence="2" id="KW-1185">Reference proteome</keyword>
<gene>
    <name evidence="1" type="ORF">ACFOW7_21690</name>
</gene>